<proteinExistence type="predicted"/>
<dbReference type="AlphaFoldDB" id="A0A7C3GJI2"/>
<protein>
    <submittedName>
        <fullName evidence="1">DUF4276 family protein</fullName>
    </submittedName>
</protein>
<evidence type="ECO:0000313" key="1">
    <source>
        <dbReference type="EMBL" id="HFC97061.1"/>
    </source>
</evidence>
<dbReference type="Pfam" id="PF14103">
    <property type="entry name" value="DUF4276"/>
    <property type="match status" value="1"/>
</dbReference>
<dbReference type="Proteomes" id="UP000886043">
    <property type="component" value="Unassembled WGS sequence"/>
</dbReference>
<sequence length="232" mass="27439">MALVVGYFASAGETEIRALPQFLQKISPNVLWKRCFPAKEKPAPKFRGYISPKSTERGTTGHNLVRKIKERLQKMQTFQDEYDIFLVIDDTDCQNPQEKDKEFKQIFDRFLIRRWIGLWALPEIESWFIADPENSFHKVSELKQKYVPFINKMRNLYSFSSPEDFNNLLRNKNGCHEKLSDIIRKIFETLGVYYKKGKHSVTLLKNVEPDNIARNCPVFRERLSRLREEIQC</sequence>
<reference evidence="1" key="1">
    <citation type="journal article" date="2020" name="mSystems">
        <title>Genome- and Community-Level Interaction Insights into Carbon Utilization and Element Cycling Functions of Hydrothermarchaeota in Hydrothermal Sediment.</title>
        <authorList>
            <person name="Zhou Z."/>
            <person name="Liu Y."/>
            <person name="Xu W."/>
            <person name="Pan J."/>
            <person name="Luo Z.H."/>
            <person name="Li M."/>
        </authorList>
    </citation>
    <scope>NUCLEOTIDE SEQUENCE [LARGE SCALE GENOMIC DNA]</scope>
    <source>
        <strain evidence="1">HyVt-483</strain>
    </source>
</reference>
<dbReference type="EMBL" id="DRMH01000013">
    <property type="protein sequence ID" value="HFC97061.1"/>
    <property type="molecule type" value="Genomic_DNA"/>
</dbReference>
<organism evidence="1">
    <name type="scientific">Thermosulfurimonas dismutans</name>
    <dbReference type="NCBI Taxonomy" id="999894"/>
    <lineage>
        <taxon>Bacteria</taxon>
        <taxon>Pseudomonadati</taxon>
        <taxon>Thermodesulfobacteriota</taxon>
        <taxon>Thermodesulfobacteria</taxon>
        <taxon>Thermodesulfobacteriales</taxon>
        <taxon>Thermodesulfobacteriaceae</taxon>
        <taxon>Thermosulfurimonas</taxon>
    </lineage>
</organism>
<dbReference type="InterPro" id="IPR025455">
    <property type="entry name" value="DUF4276"/>
</dbReference>
<comment type="caution">
    <text evidence="1">The sequence shown here is derived from an EMBL/GenBank/DDBJ whole genome shotgun (WGS) entry which is preliminary data.</text>
</comment>
<accession>A0A7C3GJI2</accession>
<gene>
    <name evidence="1" type="ORF">ENJ40_01195</name>
</gene>
<name>A0A7C3GJI2_9BACT</name>